<dbReference type="PANTHER" id="PTHR45691:SF6">
    <property type="entry name" value="PROTEIN DIAPHANOUS"/>
    <property type="match status" value="1"/>
</dbReference>
<accession>A0A8J2SP63</accession>
<evidence type="ECO:0000259" key="2">
    <source>
        <dbReference type="PROSITE" id="PS50090"/>
    </source>
</evidence>
<feature type="domain" description="HTH myb-type" evidence="3">
    <location>
        <begin position="766"/>
        <end position="816"/>
    </location>
</feature>
<proteinExistence type="predicted"/>
<dbReference type="InterPro" id="IPR009057">
    <property type="entry name" value="Homeodomain-like_sf"/>
</dbReference>
<comment type="caution">
    <text evidence="4">The sequence shown here is derived from an EMBL/GenBank/DDBJ whole genome shotgun (WGS) entry which is preliminary data.</text>
</comment>
<dbReference type="CDD" id="cd04508">
    <property type="entry name" value="Tudor_SF"/>
    <property type="match status" value="1"/>
</dbReference>
<dbReference type="PROSITE" id="PS50090">
    <property type="entry name" value="MYB_LIKE"/>
    <property type="match status" value="1"/>
</dbReference>
<name>A0A8J2SP63_9STRA</name>
<feature type="region of interest" description="Disordered" evidence="1">
    <location>
        <begin position="469"/>
        <end position="543"/>
    </location>
</feature>
<feature type="compositionally biased region" description="Low complexity" evidence="1">
    <location>
        <begin position="742"/>
        <end position="758"/>
    </location>
</feature>
<feature type="region of interest" description="Disordered" evidence="1">
    <location>
        <begin position="215"/>
        <end position="370"/>
    </location>
</feature>
<dbReference type="InterPro" id="IPR017930">
    <property type="entry name" value="Myb_dom"/>
</dbReference>
<feature type="region of interest" description="Disordered" evidence="1">
    <location>
        <begin position="100"/>
        <end position="119"/>
    </location>
</feature>
<dbReference type="InterPro" id="IPR001005">
    <property type="entry name" value="SANT/Myb"/>
</dbReference>
<feature type="compositionally biased region" description="Basic residues" evidence="1">
    <location>
        <begin position="934"/>
        <end position="944"/>
    </location>
</feature>
<feature type="region of interest" description="Disordered" evidence="1">
    <location>
        <begin position="815"/>
        <end position="862"/>
    </location>
</feature>
<dbReference type="AlphaFoldDB" id="A0A8J2SP63"/>
<feature type="region of interest" description="Disordered" evidence="1">
    <location>
        <begin position="713"/>
        <end position="772"/>
    </location>
</feature>
<feature type="region of interest" description="Disordered" evidence="1">
    <location>
        <begin position="916"/>
        <end position="966"/>
    </location>
</feature>
<dbReference type="Gene3D" id="2.30.30.140">
    <property type="match status" value="2"/>
</dbReference>
<dbReference type="EMBL" id="CAKKNE010000004">
    <property type="protein sequence ID" value="CAH0374451.1"/>
    <property type="molecule type" value="Genomic_DNA"/>
</dbReference>
<evidence type="ECO:0000313" key="4">
    <source>
        <dbReference type="EMBL" id="CAH0374451.1"/>
    </source>
</evidence>
<evidence type="ECO:0000313" key="5">
    <source>
        <dbReference type="Proteomes" id="UP000789595"/>
    </source>
</evidence>
<dbReference type="InterPro" id="IPR051412">
    <property type="entry name" value="Formin_Homology_Diaphanous_sf"/>
</dbReference>
<feature type="compositionally biased region" description="Acidic residues" evidence="1">
    <location>
        <begin position="523"/>
        <end position="543"/>
    </location>
</feature>
<feature type="compositionally biased region" description="Low complexity" evidence="1">
    <location>
        <begin position="302"/>
        <end position="328"/>
    </location>
</feature>
<sequence>MCDCAGDASCVLRFCRAISLDAPKVADVRAAADCVEDLRGAAPDEVEAICAQWKVLAKGKFRRAVAALQEEVRQGADGAFDLDDAAPVTPAAREGEVRAAVARDGGGPEEAPAPVEAPAPAPAEWLASRSGVRVGATVEKRFPGYGLHRGTIVELGADDVVVKWETDERTTLSLKEASRRVIAAPSRKTERVAPAPAPAAAPPTFRVGDLVVVAPDTSPGHNREGGPGTIVAANDDGSFDVRSPVSRHTMLRVSPADLAHDEAARGGRATRRSGGRDDAPAAPPPRRRRAIAESSDDDDAPAAEPAAAEPAAAEPAAAEPAAAEEPAAASPPPPPPPATPKPAAAAPEPAAPAPAPAAAAPPAAPTNGQGQAQPAWAAVCTEVLAAVRDSNIMGVRDRLVGRGFRCGPVYGGSKQKPGQGYYEITPPPAFPSSYYLVGKNVRMNKEVLRSKTQLVKYFEACLALAQSGGAYRTQSERDEERRAAMESSDDDDDDDDAAPAPAPAAQVEAAPPAEAEAAPALADESEEADAPAAADDDEEEDPELAAIEDGRAAEAALIAEGERRLAAATEDEIRAAAPYAEGDQVEARFRGGSNWYPAVVVALVVDARGSFFVDLKYADGSDHAEEAVPVELVRPLRRRRQATEEAVVEAPAPPAPVPADAVRVLHKFSGYGDFEGSVVSTEADGACSVKWDADGSITTLDQPRFERARRRYAEKHGLMPPPSSSGRPKKGAHDTRAPPAPARGRQAPTPARTPTTQKRSPRAAPRRWSADEEASLRRLVGELGRDAWETIAERLGTGRSASACEQKWQALMNWSSTPAAPPRAPPPGATPLPDAPTPPERKPAKRARPAPAEEAPTAERPYPVGTQVEARFKGGAKFYAAIVVAARDGAVDVTYCDGSSDSEANVPLDLVRPLQRRKRTAVVAPPAPPPPSKKPAKKKPKAKPATKATSAIWDNGSSWRPRAEAGTRNPAYHGCGKCRWRPSGCRGCIAADAERGPQPPPRPLVRGAVTVAADKFLAPLLGAVGVPDAERRACWAGQRQTLESLVSVTSAGVVDENGFGVVAKQPLRADQIIIDPTVLLVPRPSDYARAHLPPYDYIAFGANDYALLREVALKHCSLTFYLNGADYAGSRHAPNVKWFVHRHGRGGAQLAWKLLSDVAVGEELLATYTAPEFADPPV</sequence>
<dbReference type="InterPro" id="IPR046341">
    <property type="entry name" value="SET_dom_sf"/>
</dbReference>
<feature type="compositionally biased region" description="Low complexity" evidence="1">
    <location>
        <begin position="503"/>
        <end position="522"/>
    </location>
</feature>
<organism evidence="4 5">
    <name type="scientific">Pelagomonas calceolata</name>
    <dbReference type="NCBI Taxonomy" id="35677"/>
    <lineage>
        <taxon>Eukaryota</taxon>
        <taxon>Sar</taxon>
        <taxon>Stramenopiles</taxon>
        <taxon>Ochrophyta</taxon>
        <taxon>Pelagophyceae</taxon>
        <taxon>Pelagomonadales</taxon>
        <taxon>Pelagomonadaceae</taxon>
        <taxon>Pelagomonas</taxon>
    </lineage>
</organism>
<dbReference type="PANTHER" id="PTHR45691">
    <property type="entry name" value="PROTEIN DIAPHANOUS"/>
    <property type="match status" value="1"/>
</dbReference>
<feature type="compositionally biased region" description="Basic and acidic residues" evidence="1">
    <location>
        <begin position="474"/>
        <end position="484"/>
    </location>
</feature>
<feature type="domain" description="Myb-like" evidence="2">
    <location>
        <begin position="760"/>
        <end position="812"/>
    </location>
</feature>
<dbReference type="CDD" id="cd00167">
    <property type="entry name" value="SANT"/>
    <property type="match status" value="1"/>
</dbReference>
<dbReference type="Proteomes" id="UP000789595">
    <property type="component" value="Unassembled WGS sequence"/>
</dbReference>
<dbReference type="Gene3D" id="1.10.10.60">
    <property type="entry name" value="Homeodomain-like"/>
    <property type="match status" value="1"/>
</dbReference>
<protein>
    <submittedName>
        <fullName evidence="4">Uncharacterized protein</fullName>
    </submittedName>
</protein>
<evidence type="ECO:0000256" key="1">
    <source>
        <dbReference type="SAM" id="MobiDB-lite"/>
    </source>
</evidence>
<evidence type="ECO:0000259" key="3">
    <source>
        <dbReference type="PROSITE" id="PS51294"/>
    </source>
</evidence>
<dbReference type="OrthoDB" id="206022at2759"/>
<feature type="compositionally biased region" description="Low complexity" evidence="1">
    <location>
        <begin position="849"/>
        <end position="861"/>
    </location>
</feature>
<reference evidence="4" key="1">
    <citation type="submission" date="2021-11" db="EMBL/GenBank/DDBJ databases">
        <authorList>
            <consortium name="Genoscope - CEA"/>
            <person name="William W."/>
        </authorList>
    </citation>
    <scope>NUCLEOTIDE SEQUENCE</scope>
</reference>
<feature type="compositionally biased region" description="Low complexity" evidence="1">
    <location>
        <begin position="100"/>
        <end position="114"/>
    </location>
</feature>
<feature type="compositionally biased region" description="Pro residues" evidence="1">
    <location>
        <begin position="329"/>
        <end position="340"/>
    </location>
</feature>
<feature type="compositionally biased region" description="Acidic residues" evidence="1">
    <location>
        <begin position="487"/>
        <end position="497"/>
    </location>
</feature>
<dbReference type="Pfam" id="PF00249">
    <property type="entry name" value="Myb_DNA-binding"/>
    <property type="match status" value="1"/>
</dbReference>
<keyword evidence="5" id="KW-1185">Reference proteome</keyword>
<feature type="compositionally biased region" description="Pro residues" evidence="1">
    <location>
        <begin position="819"/>
        <end position="838"/>
    </location>
</feature>
<dbReference type="SUPFAM" id="SSF82199">
    <property type="entry name" value="SET domain"/>
    <property type="match status" value="1"/>
</dbReference>
<dbReference type="SMART" id="SM00717">
    <property type="entry name" value="SANT"/>
    <property type="match status" value="1"/>
</dbReference>
<gene>
    <name evidence="4" type="ORF">PECAL_4P17300</name>
</gene>
<dbReference type="PROSITE" id="PS51294">
    <property type="entry name" value="HTH_MYB"/>
    <property type="match status" value="1"/>
</dbReference>
<dbReference type="GO" id="GO:0005884">
    <property type="term" value="C:actin filament"/>
    <property type="evidence" value="ECO:0007669"/>
    <property type="project" value="TreeGrafter"/>
</dbReference>
<dbReference type="SUPFAM" id="SSF46689">
    <property type="entry name" value="Homeodomain-like"/>
    <property type="match status" value="1"/>
</dbReference>
<dbReference type="GO" id="GO:0030041">
    <property type="term" value="P:actin filament polymerization"/>
    <property type="evidence" value="ECO:0007669"/>
    <property type="project" value="TreeGrafter"/>
</dbReference>